<sequence>MNTRVYISIKNLKLEISENDAFEHKLVNNFSFSVAIIFNWLTITVLQNKIV</sequence>
<accession>A0AAW6U725</accession>
<evidence type="ECO:0000313" key="1">
    <source>
        <dbReference type="EMBL" id="MDI6452369.1"/>
    </source>
</evidence>
<dbReference type="RefSeq" id="WP_282838784.1">
    <property type="nucleotide sequence ID" value="NZ_JASCXW010000004.1"/>
</dbReference>
<protein>
    <submittedName>
        <fullName evidence="1">Uncharacterized protein</fullName>
    </submittedName>
</protein>
<keyword evidence="2" id="KW-1185">Reference proteome</keyword>
<name>A0AAW6U725_9MOLU</name>
<reference evidence="1" key="1">
    <citation type="submission" date="2023-05" db="EMBL/GenBank/DDBJ databases">
        <title>Mariniplasma microaerophilum sp. nov., a novel anaerobic mollicute isolated from terrestrial mud volcano, Taman Peninsula, Russia.</title>
        <authorList>
            <person name="Khomyakova M.A."/>
            <person name="Merkel A.Y."/>
            <person name="Slobodkin A.I."/>
        </authorList>
    </citation>
    <scope>NUCLEOTIDE SEQUENCE</scope>
    <source>
        <strain evidence="1">M4Ah</strain>
    </source>
</reference>
<dbReference type="AlphaFoldDB" id="A0AAW6U725"/>
<dbReference type="Proteomes" id="UP001431532">
    <property type="component" value="Unassembled WGS sequence"/>
</dbReference>
<dbReference type="EMBL" id="JASCXW010000004">
    <property type="protein sequence ID" value="MDI6452369.1"/>
    <property type="molecule type" value="Genomic_DNA"/>
</dbReference>
<comment type="caution">
    <text evidence="1">The sequence shown here is derived from an EMBL/GenBank/DDBJ whole genome shotgun (WGS) entry which is preliminary data.</text>
</comment>
<gene>
    <name evidence="1" type="ORF">QJ521_02225</name>
</gene>
<evidence type="ECO:0000313" key="2">
    <source>
        <dbReference type="Proteomes" id="UP001431532"/>
    </source>
</evidence>
<proteinExistence type="predicted"/>
<organism evidence="1 2">
    <name type="scientific">Peloplasma aerotolerans</name>
    <dbReference type="NCBI Taxonomy" id="3044389"/>
    <lineage>
        <taxon>Bacteria</taxon>
        <taxon>Bacillati</taxon>
        <taxon>Mycoplasmatota</taxon>
        <taxon>Mollicutes</taxon>
        <taxon>Acholeplasmatales</taxon>
        <taxon>Acholeplasmataceae</taxon>
        <taxon>Peloplasma</taxon>
    </lineage>
</organism>